<evidence type="ECO:0000313" key="2">
    <source>
        <dbReference type="EMBL" id="SVD62129.1"/>
    </source>
</evidence>
<dbReference type="Gene3D" id="3.20.10.10">
    <property type="entry name" value="D-amino Acid Aminotransferase, subunit A, domain 2"/>
    <property type="match status" value="1"/>
</dbReference>
<protein>
    <recommendedName>
        <fullName evidence="3">Branched-chain amino acid aminotransferase</fullName>
    </recommendedName>
</protein>
<evidence type="ECO:0008006" key="3">
    <source>
        <dbReference type="Google" id="ProtNLM"/>
    </source>
</evidence>
<dbReference type="GO" id="GO:0005829">
    <property type="term" value="C:cytosol"/>
    <property type="evidence" value="ECO:0007669"/>
    <property type="project" value="TreeGrafter"/>
</dbReference>
<dbReference type="InterPro" id="IPR050571">
    <property type="entry name" value="Class-IV_PLP-Dep_Aminotrnsfr"/>
</dbReference>
<feature type="non-terminal residue" evidence="2">
    <location>
        <position position="1"/>
    </location>
</feature>
<dbReference type="PANTHER" id="PTHR42743:SF11">
    <property type="entry name" value="AMINODEOXYCHORISMATE LYASE"/>
    <property type="match status" value="1"/>
</dbReference>
<dbReference type="CDD" id="cd00449">
    <property type="entry name" value="PLPDE_IV"/>
    <property type="match status" value="1"/>
</dbReference>
<dbReference type="InterPro" id="IPR001544">
    <property type="entry name" value="Aminotrans_IV"/>
</dbReference>
<name>A0A382WU31_9ZZZZ</name>
<comment type="similarity">
    <text evidence="1">Belongs to the class-IV pyridoxal-phosphate-dependent aminotransferase family.</text>
</comment>
<dbReference type="AlphaFoldDB" id="A0A382WU31"/>
<dbReference type="EMBL" id="UINC01162393">
    <property type="protein sequence ID" value="SVD62129.1"/>
    <property type="molecule type" value="Genomic_DNA"/>
</dbReference>
<dbReference type="SUPFAM" id="SSF56752">
    <property type="entry name" value="D-aminoacid aminotransferase-like PLP-dependent enzymes"/>
    <property type="match status" value="1"/>
</dbReference>
<dbReference type="Pfam" id="PF01063">
    <property type="entry name" value="Aminotran_4"/>
    <property type="match status" value="1"/>
</dbReference>
<dbReference type="PANTHER" id="PTHR42743">
    <property type="entry name" value="AMINO-ACID AMINOTRANSFERASE"/>
    <property type="match status" value="1"/>
</dbReference>
<dbReference type="InterPro" id="IPR043132">
    <property type="entry name" value="BCAT-like_C"/>
</dbReference>
<organism evidence="2">
    <name type="scientific">marine metagenome</name>
    <dbReference type="NCBI Taxonomy" id="408172"/>
    <lineage>
        <taxon>unclassified sequences</taxon>
        <taxon>metagenomes</taxon>
        <taxon>ecological metagenomes</taxon>
    </lineage>
</organism>
<dbReference type="GO" id="GO:0003824">
    <property type="term" value="F:catalytic activity"/>
    <property type="evidence" value="ECO:0007669"/>
    <property type="project" value="InterPro"/>
</dbReference>
<dbReference type="GO" id="GO:0046394">
    <property type="term" value="P:carboxylic acid biosynthetic process"/>
    <property type="evidence" value="ECO:0007669"/>
    <property type="project" value="UniProtKB-ARBA"/>
</dbReference>
<evidence type="ECO:0000256" key="1">
    <source>
        <dbReference type="ARBA" id="ARBA00009320"/>
    </source>
</evidence>
<sequence length="235" mass="25765">ERNKHNLDEAGDFYIYPFVTRGMGWPAPASGPPTVACIAYPVYFGRWAEWFDEGVKGAIPKTRNLSSQQVDPKIKHQSRMHMNLAEMEAWDIDEGAYPVMLDMAGNITEGTINSVFLVSGGVLKCPTDSSILQSESRWTIQDLASQLGIEVVQEDLQPYDLYTADEAFLAFTGPCVLPLTTIDKRPVGDGKPGPITNQLLAAWSERVGVDIVGQAKSYGEMTNSGHPDAPQSDRS</sequence>
<dbReference type="InterPro" id="IPR036038">
    <property type="entry name" value="Aminotransferase-like"/>
</dbReference>
<reference evidence="2" key="1">
    <citation type="submission" date="2018-05" db="EMBL/GenBank/DDBJ databases">
        <authorList>
            <person name="Lanie J.A."/>
            <person name="Ng W.-L."/>
            <person name="Kazmierczak K.M."/>
            <person name="Andrzejewski T.M."/>
            <person name="Davidsen T.M."/>
            <person name="Wayne K.J."/>
            <person name="Tettelin H."/>
            <person name="Glass J.I."/>
            <person name="Rusch D."/>
            <person name="Podicherti R."/>
            <person name="Tsui H.-C.T."/>
            <person name="Winkler M.E."/>
        </authorList>
    </citation>
    <scope>NUCLEOTIDE SEQUENCE</scope>
</reference>
<gene>
    <name evidence="2" type="ORF">METZ01_LOCUS414983</name>
</gene>
<proteinExistence type="inferred from homology"/>
<accession>A0A382WU31</accession>